<proteinExistence type="predicted"/>
<name>H5SFP5_9CHLR</name>
<feature type="coiled-coil region" evidence="1">
    <location>
        <begin position="24"/>
        <end position="202"/>
    </location>
</feature>
<dbReference type="AlphaFoldDB" id="H5SFP5"/>
<reference evidence="2" key="2">
    <citation type="journal article" date="2012" name="PLoS ONE">
        <title>A Deeply Branching Thermophilic Bacterium with an Ancient Acetyl-CoA Pathway Dominates a Subsurface Ecosystem.</title>
        <authorList>
            <person name="Takami H."/>
            <person name="Noguchi H."/>
            <person name="Takaki Y."/>
            <person name="Uchiyama I."/>
            <person name="Toyoda A."/>
            <person name="Nishi S."/>
            <person name="Chee G.-J."/>
            <person name="Arai W."/>
            <person name="Nunoura T."/>
            <person name="Itoh T."/>
            <person name="Hattori M."/>
            <person name="Takai K."/>
        </authorList>
    </citation>
    <scope>NUCLEOTIDE SEQUENCE</scope>
</reference>
<evidence type="ECO:0000313" key="2">
    <source>
        <dbReference type="EMBL" id="BAL54981.1"/>
    </source>
</evidence>
<keyword evidence="1" id="KW-0175">Coiled coil</keyword>
<protein>
    <submittedName>
        <fullName evidence="2">Hypothetical conserved protein</fullName>
    </submittedName>
</protein>
<gene>
    <name evidence="2" type="ORF">HGMM_F22C05C27</name>
</gene>
<feature type="coiled-coil region" evidence="1">
    <location>
        <begin position="324"/>
        <end position="376"/>
    </location>
</feature>
<reference evidence="2" key="1">
    <citation type="journal article" date="2005" name="Environ. Microbiol.">
        <title>Genetic and functional properties of uncultivated thermophilic crenarchaeotes from a subsurface gold mine as revealed by analysis of genome fragments.</title>
        <authorList>
            <person name="Nunoura T."/>
            <person name="Hirayama H."/>
            <person name="Takami H."/>
            <person name="Oida H."/>
            <person name="Nishi S."/>
            <person name="Shimamura S."/>
            <person name="Suzuki Y."/>
            <person name="Inagaki F."/>
            <person name="Takai K."/>
            <person name="Nealson K.H."/>
            <person name="Horikoshi K."/>
        </authorList>
    </citation>
    <scope>NUCLEOTIDE SEQUENCE</scope>
</reference>
<organism evidence="2">
    <name type="scientific">uncultured Chloroflexota bacterium</name>
    <dbReference type="NCBI Taxonomy" id="166587"/>
    <lineage>
        <taxon>Bacteria</taxon>
        <taxon>Bacillati</taxon>
        <taxon>Chloroflexota</taxon>
        <taxon>environmental samples</taxon>
    </lineage>
</organism>
<evidence type="ECO:0000256" key="1">
    <source>
        <dbReference type="SAM" id="Coils"/>
    </source>
</evidence>
<accession>H5SFP5</accession>
<dbReference type="EMBL" id="AP011705">
    <property type="protein sequence ID" value="BAL54981.1"/>
    <property type="molecule type" value="Genomic_DNA"/>
</dbReference>
<sequence>MEFEDILRRLEFLEEEQRKVRAPLSVLQEQVSALANDLKLLGQQIRDLEKQLSSLLSLPTRLEQMESGIQHQREELRRLLAEAEKKSDQRLQDSVQRLSQEIAAFSQKLEVVRSAKVDIPVFEQKIKARAEEAARLRDLIDELSEKIAQQSAQQEDLRTTARVWEEAHRRDLEQITAIQGELSALRKRFEEQQQKIDLQNDSVRNLGQRVSEVYAAESERRGAFNLMLQRMQVFETDWKRWQGELENLSAEFRKSMAEVETRRALLDDSLRGVQRAESVFAELQQRLERRLNEISEVQRLGEEHLRQEWVAFRAEEQKRWTAFTLLHEQTINSLKKALESLEQKQEEIVQLAESNREEFEQSILLAQEQIQNLMNMAYEWLAAYKRTFVHLSERK</sequence>
<feature type="coiled-coil region" evidence="1">
    <location>
        <begin position="273"/>
        <end position="300"/>
    </location>
</feature>